<feature type="transmembrane region" description="Helical" evidence="1">
    <location>
        <begin position="102"/>
        <end position="125"/>
    </location>
</feature>
<sequence length="167" mass="17619">MKCLKAYLFVFKVGFFAFQKALIKQGGAQNYMENSINLPKKNSLISSLKWKTTVLMATLSLSFLAATNPASADENSALKNAGITATSLEGGTDSFFGSLEKIVYLVMAVGGIWAVIWIIIGGMLLSGSGSNAQKRTAGMGAIMVAAVGVYVIYKAYTIAGWAVNIGA</sequence>
<proteinExistence type="predicted"/>
<evidence type="ECO:0000313" key="3">
    <source>
        <dbReference type="Proteomes" id="UP000251431"/>
    </source>
</evidence>
<keyword evidence="1" id="KW-0472">Membrane</keyword>
<dbReference type="InterPro" id="IPR043993">
    <property type="entry name" value="T4SS_pilin"/>
</dbReference>
<accession>A0A2X1A617</accession>
<keyword evidence="1" id="KW-1133">Transmembrane helix</keyword>
<name>A0A2X1A617_9BACI</name>
<dbReference type="Proteomes" id="UP000251431">
    <property type="component" value="Unassembled WGS sequence"/>
</dbReference>
<dbReference type="AlphaFoldDB" id="A0A2X1A617"/>
<evidence type="ECO:0000256" key="1">
    <source>
        <dbReference type="SAM" id="Phobius"/>
    </source>
</evidence>
<dbReference type="EMBL" id="UAQE01000006">
    <property type="protein sequence ID" value="SPU40598.1"/>
    <property type="molecule type" value="Genomic_DNA"/>
</dbReference>
<gene>
    <name evidence="2" type="ORF">NCTC7582_05142</name>
</gene>
<protein>
    <submittedName>
        <fullName evidence="2">PXO1-74</fullName>
    </submittedName>
</protein>
<keyword evidence="1" id="KW-0812">Transmembrane</keyword>
<reference evidence="2 3" key="1">
    <citation type="submission" date="2018-06" db="EMBL/GenBank/DDBJ databases">
        <authorList>
            <consortium name="Pathogen Informatics"/>
            <person name="Doyle S."/>
        </authorList>
    </citation>
    <scope>NUCLEOTIDE SEQUENCE [LARGE SCALE GENOMIC DNA]</scope>
    <source>
        <strain evidence="2 3">NCTC7582</strain>
    </source>
</reference>
<dbReference type="Pfam" id="PF18895">
    <property type="entry name" value="T4SS_pilin"/>
    <property type="match status" value="1"/>
</dbReference>
<feature type="transmembrane region" description="Helical" evidence="1">
    <location>
        <begin position="137"/>
        <end position="156"/>
    </location>
</feature>
<evidence type="ECO:0000313" key="2">
    <source>
        <dbReference type="EMBL" id="SPU40598.1"/>
    </source>
</evidence>
<organism evidence="2 3">
    <name type="scientific">Lysinibacillus capsici</name>
    <dbReference type="NCBI Taxonomy" id="2115968"/>
    <lineage>
        <taxon>Bacteria</taxon>
        <taxon>Bacillati</taxon>
        <taxon>Bacillota</taxon>
        <taxon>Bacilli</taxon>
        <taxon>Bacillales</taxon>
        <taxon>Bacillaceae</taxon>
        <taxon>Lysinibacillus</taxon>
    </lineage>
</organism>